<dbReference type="PANTHER" id="PTHR42814">
    <property type="entry name" value="AMP-BINDING DOMAIN-CONTAINING PROTEIN"/>
    <property type="match status" value="1"/>
</dbReference>
<name>A0A9W2YTQ6_BIOGL</name>
<dbReference type="InterPro" id="IPR045851">
    <property type="entry name" value="AMP-bd_C_sf"/>
</dbReference>
<dbReference type="InterPro" id="IPR042099">
    <property type="entry name" value="ANL_N_sf"/>
</dbReference>
<dbReference type="Gene3D" id="3.30.300.30">
    <property type="match status" value="1"/>
</dbReference>
<keyword evidence="2" id="KW-1185">Reference proteome</keyword>
<dbReference type="Pfam" id="PF00501">
    <property type="entry name" value="AMP-binding"/>
    <property type="match status" value="1"/>
</dbReference>
<dbReference type="Proteomes" id="UP001165740">
    <property type="component" value="Chromosome 14"/>
</dbReference>
<dbReference type="PANTHER" id="PTHR42814:SF3">
    <property type="entry name" value="BETA-N-ACETYLHEXOSAMINIDASE"/>
    <property type="match status" value="1"/>
</dbReference>
<gene>
    <name evidence="3 4" type="primary">LOC106055254</name>
</gene>
<accession>A0A9W2YTQ6</accession>
<dbReference type="PROSITE" id="PS00455">
    <property type="entry name" value="AMP_BINDING"/>
    <property type="match status" value="1"/>
</dbReference>
<dbReference type="RefSeq" id="XP_055866112.1">
    <property type="nucleotide sequence ID" value="XM_056010137.1"/>
</dbReference>
<evidence type="ECO:0000313" key="2">
    <source>
        <dbReference type="Proteomes" id="UP001165740"/>
    </source>
</evidence>
<dbReference type="CDD" id="cd04433">
    <property type="entry name" value="AFD_class_I"/>
    <property type="match status" value="1"/>
</dbReference>
<organism evidence="2 3">
    <name type="scientific">Biomphalaria glabrata</name>
    <name type="common">Bloodfluke planorb</name>
    <name type="synonym">Freshwater snail</name>
    <dbReference type="NCBI Taxonomy" id="6526"/>
    <lineage>
        <taxon>Eukaryota</taxon>
        <taxon>Metazoa</taxon>
        <taxon>Spiralia</taxon>
        <taxon>Lophotrochozoa</taxon>
        <taxon>Mollusca</taxon>
        <taxon>Gastropoda</taxon>
        <taxon>Heterobranchia</taxon>
        <taxon>Euthyneura</taxon>
        <taxon>Panpulmonata</taxon>
        <taxon>Hygrophila</taxon>
        <taxon>Lymnaeoidea</taxon>
        <taxon>Planorbidae</taxon>
        <taxon>Biomphalaria</taxon>
    </lineage>
</organism>
<dbReference type="InterPro" id="IPR000873">
    <property type="entry name" value="AMP-dep_synth/lig_dom"/>
</dbReference>
<feature type="domain" description="AMP-dependent synthetase/ligase" evidence="1">
    <location>
        <begin position="24"/>
        <end position="410"/>
    </location>
</feature>
<protein>
    <submittedName>
        <fullName evidence="3 4">Medium-chain acyl-CoA ligase ACSF2, mitochondrial-like</fullName>
    </submittedName>
</protein>
<evidence type="ECO:0000313" key="3">
    <source>
        <dbReference type="RefSeq" id="XP_055866112.1"/>
    </source>
</evidence>
<sequence length="566" mass="63451">MNSTEQVPVWEPRDTVNECTVSLAEMFPDKELFVFYHKGQRDSYTALTLYTLAGRFADRLRRHGFQRQDVIANTLPNSPERVITDLGIILAGCITMNLQHLLVDGSDLYHTARKSGCKCVIMSDNEQCPTWQLLKPYIAGDTDNFITSISIDHTPEMTSSIVVTRNRTGPRKPLLEDLTNSDEEVFVDKVSPSDLAVIFCTSGSTGYSKLVPRTHADTVNCLLMRDVAWYRKTYGQTVKITMYSDRLLGWIGGFSFYSTVAAVTRVLKDSYTLDESTTSQDFWDAVTNEDCTFAIMAPLEVEKRITHITSSGGVFPKKLKYIIVIGQPNTKEQVKKMFLLSESVVVAYGSTEVSSIAGITVQEDNYESFNCGKPSKGNMLRVVGDQNGLCKPKEVGTIQVKGERVFSGYYNKLEHPDPDTLKAFTEDGWFNLEDCGYLDDEGNVFVLGRNKETITYGAAVVYPGWLEDQISLHPDVILACVVPVSDPVLFHNICACVKLSSTSTVGVEEIKSFCDQRFLPNLVSAYTPRPAFYLIFKEDFPELKTGKPDRLTLKRLAEEQFGYKKE</sequence>
<dbReference type="InterPro" id="IPR020845">
    <property type="entry name" value="AMP-binding_CS"/>
</dbReference>
<dbReference type="SUPFAM" id="SSF56801">
    <property type="entry name" value="Acetyl-CoA synthetase-like"/>
    <property type="match status" value="1"/>
</dbReference>
<dbReference type="Gene3D" id="3.40.50.12780">
    <property type="entry name" value="N-terminal domain of ligase-like"/>
    <property type="match status" value="1"/>
</dbReference>
<dbReference type="AlphaFoldDB" id="A0A9W2YTQ6"/>
<reference evidence="3 4" key="1">
    <citation type="submission" date="2025-04" db="UniProtKB">
        <authorList>
            <consortium name="RefSeq"/>
        </authorList>
    </citation>
    <scope>IDENTIFICATION</scope>
</reference>
<dbReference type="RefSeq" id="XP_055866113.1">
    <property type="nucleotide sequence ID" value="XM_056010138.1"/>
</dbReference>
<dbReference type="OrthoDB" id="5953112at2759"/>
<dbReference type="OMA" id="DAICACI"/>
<evidence type="ECO:0000313" key="4">
    <source>
        <dbReference type="RefSeq" id="XP_055866113.1"/>
    </source>
</evidence>
<evidence type="ECO:0000259" key="1">
    <source>
        <dbReference type="Pfam" id="PF00501"/>
    </source>
</evidence>
<dbReference type="GeneID" id="106055254"/>
<proteinExistence type="predicted"/>